<evidence type="ECO:0008006" key="5">
    <source>
        <dbReference type="Google" id="ProtNLM"/>
    </source>
</evidence>
<keyword evidence="2" id="KW-1133">Transmembrane helix</keyword>
<feature type="region of interest" description="Disordered" evidence="1">
    <location>
        <begin position="1"/>
        <end position="26"/>
    </location>
</feature>
<gene>
    <name evidence="3" type="ORF">IV203_029017</name>
</gene>
<dbReference type="EMBL" id="JAGRRH010000007">
    <property type="protein sequence ID" value="KAG7366347.1"/>
    <property type="molecule type" value="Genomic_DNA"/>
</dbReference>
<keyword evidence="4" id="KW-1185">Reference proteome</keyword>
<evidence type="ECO:0000313" key="3">
    <source>
        <dbReference type="EMBL" id="KAG7366347.1"/>
    </source>
</evidence>
<sequence>MVEVASPSSSFGAYTSPRSSPTPYRSPSSQKPLWLYCVYLLFGCVCFNAFLTYCRQKEFVRTTLAANNNDLMDDSVNADGSISYSAGAEEHVVSSNYGSSMYGGGIHTARSKPKTEPTRGARMAKLENNILPKPTNGTADFNARKSKAAAISNFEGFSFYVLTDTPFTDWQGKRLRSQMADLRHYLKDNPQRDNITFGVHLGNTQKVSNSLCMEESYNQTAYLLAKGPRPTLVVPGNSDWFDCPFRDKSMELFLKYYGPDFIPKEWHTEHYEPLHLERSEKNPELFVFYFEGILFIGVHLLHVQAEEETHHAWDRRMKMNMEWVASSVETYFVQHNIRGVVVFGHAPRTARTRPFFVSMSNYFLNITSRQDIPVMYLHGHGNGFQVDTKFSNETEWYSFVDVQIHPSGVADPVLVDIAPQVQGKVQALPEENNMQTTLFEGLVRIDRRKGVYEDPMDIPKRNLR</sequence>
<evidence type="ECO:0000313" key="4">
    <source>
        <dbReference type="Proteomes" id="UP000693970"/>
    </source>
</evidence>
<evidence type="ECO:0000256" key="1">
    <source>
        <dbReference type="SAM" id="MobiDB-lite"/>
    </source>
</evidence>
<dbReference type="AlphaFoldDB" id="A0A9K3LQM5"/>
<dbReference type="Proteomes" id="UP000693970">
    <property type="component" value="Unassembled WGS sequence"/>
</dbReference>
<keyword evidence="2" id="KW-0472">Membrane</keyword>
<feature type="transmembrane region" description="Helical" evidence="2">
    <location>
        <begin position="33"/>
        <end position="54"/>
    </location>
</feature>
<reference evidence="3" key="2">
    <citation type="submission" date="2021-04" db="EMBL/GenBank/DDBJ databases">
        <authorList>
            <person name="Podell S."/>
        </authorList>
    </citation>
    <scope>NUCLEOTIDE SEQUENCE</scope>
    <source>
        <strain evidence="3">Hildebrandi</strain>
    </source>
</reference>
<accession>A0A9K3LQM5</accession>
<proteinExistence type="predicted"/>
<keyword evidence="2" id="KW-0812">Transmembrane</keyword>
<comment type="caution">
    <text evidence="3">The sequence shown here is derived from an EMBL/GenBank/DDBJ whole genome shotgun (WGS) entry which is preliminary data.</text>
</comment>
<dbReference type="OrthoDB" id="49207at2759"/>
<feature type="compositionally biased region" description="Low complexity" evidence="1">
    <location>
        <begin position="14"/>
        <end position="26"/>
    </location>
</feature>
<feature type="compositionally biased region" description="Polar residues" evidence="1">
    <location>
        <begin position="1"/>
        <end position="13"/>
    </location>
</feature>
<organism evidence="3 4">
    <name type="scientific">Nitzschia inconspicua</name>
    <dbReference type="NCBI Taxonomy" id="303405"/>
    <lineage>
        <taxon>Eukaryota</taxon>
        <taxon>Sar</taxon>
        <taxon>Stramenopiles</taxon>
        <taxon>Ochrophyta</taxon>
        <taxon>Bacillariophyta</taxon>
        <taxon>Bacillariophyceae</taxon>
        <taxon>Bacillariophycidae</taxon>
        <taxon>Bacillariales</taxon>
        <taxon>Bacillariaceae</taxon>
        <taxon>Nitzschia</taxon>
    </lineage>
</organism>
<reference evidence="3" key="1">
    <citation type="journal article" date="2021" name="Sci. Rep.">
        <title>Diploid genomic architecture of Nitzschia inconspicua, an elite biomass production diatom.</title>
        <authorList>
            <person name="Oliver A."/>
            <person name="Podell S."/>
            <person name="Pinowska A."/>
            <person name="Traller J.C."/>
            <person name="Smith S.R."/>
            <person name="McClure R."/>
            <person name="Beliaev A."/>
            <person name="Bohutskyi P."/>
            <person name="Hill E.A."/>
            <person name="Rabines A."/>
            <person name="Zheng H."/>
            <person name="Allen L.Z."/>
            <person name="Kuo A."/>
            <person name="Grigoriev I.V."/>
            <person name="Allen A.E."/>
            <person name="Hazlebeck D."/>
            <person name="Allen E.E."/>
        </authorList>
    </citation>
    <scope>NUCLEOTIDE SEQUENCE</scope>
    <source>
        <strain evidence="3">Hildebrandi</strain>
    </source>
</reference>
<name>A0A9K3LQM5_9STRA</name>
<protein>
    <recommendedName>
        <fullName evidence="5">Calcineurin-like phosphoesterase domain-containing protein</fullName>
    </recommendedName>
</protein>
<evidence type="ECO:0000256" key="2">
    <source>
        <dbReference type="SAM" id="Phobius"/>
    </source>
</evidence>